<dbReference type="InterPro" id="IPR039373">
    <property type="entry name" value="Peptidase_M28B"/>
</dbReference>
<dbReference type="Proteomes" id="UP000612893">
    <property type="component" value="Unassembled WGS sequence"/>
</dbReference>
<reference evidence="2" key="1">
    <citation type="submission" date="2020-10" db="EMBL/GenBank/DDBJ databases">
        <title>Ca. Dormibacterota MAGs.</title>
        <authorList>
            <person name="Montgomery K."/>
        </authorList>
    </citation>
    <scope>NUCLEOTIDE SEQUENCE [LARGE SCALE GENOMIC DNA]</scope>
    <source>
        <strain evidence="2">SC8812_S17_10</strain>
    </source>
</reference>
<dbReference type="PANTHER" id="PTHR10404:SF46">
    <property type="entry name" value="VACUOLAR PROTEIN SORTING-ASSOCIATED PROTEIN 70"/>
    <property type="match status" value="1"/>
</dbReference>
<feature type="domain" description="Peptidase M28" evidence="1">
    <location>
        <begin position="227"/>
        <end position="418"/>
    </location>
</feature>
<sequence length="582" mass="63397">MEISTIQVRGERDVVSDVRLEHAWSLVEEFSSLVRGSGTEDEARAVEHITSRLEAWGVPHTVHRPELFISLPLRASLTVDGVTYEASTPSMARSTSDEGETAEISYQPSGYAASVNDIFAGAAVTGDVAGKFVVTEGFPMPGKIADLEARGARGVVSIAPGERIHEGICTSIWGSPDLTSYGRQPQIPVVAISNPDGKELTSRIRAGTRATMVAQHDTRWRPIPVTVAEIKGQVEPERFVLLHGHLDSWHVGIGDNATGNATLLEAARVLHANRDRLARSVRICWWSGHSHGRYAGSTWYADTNANDLLRNCVCHVNCDSPGCRDATAFEDLTAMAEVTEFVGQATRDFTGLGSETRHPIRAGDISFNNLGITTFFMLSSTIPAEQRAERALYAVGGCGGNIEWHTVADTIEVADREILLRDMQLYVGAVFRAANLPTHPLDFRRTVDQAVESLRGYDLGELVELEPTYQLATRAIASLDDLYGAARDVSSVEEARPINDALLRVGRALVPVLYSREGRFRQDPALEVPLLPDFAAAAGARGSVNEGVLRTDLIRARNRLDDALLQVEEESRRTLGGRGQSQ</sequence>
<dbReference type="Gene3D" id="3.50.30.30">
    <property type="match status" value="1"/>
</dbReference>
<dbReference type="AlphaFoldDB" id="A0A934NAB0"/>
<dbReference type="PANTHER" id="PTHR10404">
    <property type="entry name" value="N-ACETYLATED-ALPHA-LINKED ACIDIC DIPEPTIDASE"/>
    <property type="match status" value="1"/>
</dbReference>
<accession>A0A934NAB0</accession>
<proteinExistence type="predicted"/>
<evidence type="ECO:0000313" key="2">
    <source>
        <dbReference type="EMBL" id="MBJ7601281.1"/>
    </source>
</evidence>
<evidence type="ECO:0000313" key="3">
    <source>
        <dbReference type="Proteomes" id="UP000612893"/>
    </source>
</evidence>
<dbReference type="RefSeq" id="WP_338205463.1">
    <property type="nucleotide sequence ID" value="NZ_JAEKNR010000240.1"/>
</dbReference>
<organism evidence="2 3">
    <name type="scientific">Candidatus Nephthysia bennettiae</name>
    <dbReference type="NCBI Taxonomy" id="3127016"/>
    <lineage>
        <taxon>Bacteria</taxon>
        <taxon>Bacillati</taxon>
        <taxon>Candidatus Dormiibacterota</taxon>
        <taxon>Candidatus Dormibacteria</taxon>
        <taxon>Candidatus Dormibacterales</taxon>
        <taxon>Candidatus Dormibacteraceae</taxon>
        <taxon>Candidatus Nephthysia</taxon>
    </lineage>
</organism>
<dbReference type="EMBL" id="JAEKNR010000240">
    <property type="protein sequence ID" value="MBJ7601281.1"/>
    <property type="molecule type" value="Genomic_DNA"/>
</dbReference>
<dbReference type="InterPro" id="IPR007484">
    <property type="entry name" value="Peptidase_M28"/>
</dbReference>
<keyword evidence="3" id="KW-1185">Reference proteome</keyword>
<evidence type="ECO:0000259" key="1">
    <source>
        <dbReference type="Pfam" id="PF04389"/>
    </source>
</evidence>
<dbReference type="SUPFAM" id="SSF53187">
    <property type="entry name" value="Zn-dependent exopeptidases"/>
    <property type="match status" value="1"/>
</dbReference>
<dbReference type="Pfam" id="PF04389">
    <property type="entry name" value="Peptidase_M28"/>
    <property type="match status" value="1"/>
</dbReference>
<name>A0A934NAB0_9BACT</name>
<protein>
    <submittedName>
        <fullName evidence="2">M28 family peptidase</fullName>
    </submittedName>
</protein>
<comment type="caution">
    <text evidence="2">The sequence shown here is derived from an EMBL/GenBank/DDBJ whole genome shotgun (WGS) entry which is preliminary data.</text>
</comment>
<dbReference type="Gene3D" id="3.40.630.10">
    <property type="entry name" value="Zn peptidases"/>
    <property type="match status" value="1"/>
</dbReference>
<gene>
    <name evidence="2" type="ORF">JF922_24810</name>
</gene>